<evidence type="ECO:0000313" key="2">
    <source>
        <dbReference type="Proteomes" id="UP000352698"/>
    </source>
</evidence>
<dbReference type="EMBL" id="CABEEP010000001">
    <property type="protein sequence ID" value="VTQ69494.1"/>
    <property type="molecule type" value="Genomic_DNA"/>
</dbReference>
<name>A0A449E673_ENTHR</name>
<dbReference type="RefSeq" id="WP_010737003.1">
    <property type="nucleotide sequence ID" value="NZ_CAACXU010000005.1"/>
</dbReference>
<comment type="caution">
    <text evidence="1">The sequence shown here is derived from an EMBL/GenBank/DDBJ whole genome shotgun (WGS) entry which is preliminary data.</text>
</comment>
<gene>
    <name evidence="1" type="ORF">NCTC12204_02466</name>
</gene>
<reference evidence="1 2" key="1">
    <citation type="submission" date="2019-05" db="EMBL/GenBank/DDBJ databases">
        <authorList>
            <consortium name="Pathogen Informatics"/>
        </authorList>
    </citation>
    <scope>NUCLEOTIDE SEQUENCE [LARGE SCALE GENOMIC DNA]</scope>
    <source>
        <strain evidence="1 2">NCTC12204</strain>
    </source>
</reference>
<dbReference type="Proteomes" id="UP000352698">
    <property type="component" value="Unassembled WGS sequence"/>
</dbReference>
<evidence type="ECO:0000313" key="1">
    <source>
        <dbReference type="EMBL" id="VTQ69494.1"/>
    </source>
</evidence>
<protein>
    <submittedName>
        <fullName evidence="1">Uncharacterized protein</fullName>
    </submittedName>
</protein>
<organism evidence="1 2">
    <name type="scientific">Enterococcus hirae</name>
    <dbReference type="NCBI Taxonomy" id="1354"/>
    <lineage>
        <taxon>Bacteria</taxon>
        <taxon>Bacillati</taxon>
        <taxon>Bacillota</taxon>
        <taxon>Bacilli</taxon>
        <taxon>Lactobacillales</taxon>
        <taxon>Enterococcaceae</taxon>
        <taxon>Enterococcus</taxon>
    </lineage>
</organism>
<accession>A0A449E673</accession>
<dbReference type="AlphaFoldDB" id="A0A449E673"/>
<proteinExistence type="predicted"/>
<sequence length="294" mass="33600">MIKEKKGEQIRKLMVTFACSVTLFVIISVGIIQVTFFDQAYLLGQIEKTKYSELVLAEAAQNFRKENTEESEFSEVVATALSPRFVEEALRPFIQHTYEETNYELRDSNEVSEIIAQAVATVATKKQLTIDKEEKNKIETMIFIYMYHFQSALGDRYLTIFIENIVSARKIVVPLFYICLGLLAFWLVYLYRLINKTPFSFLRYGMFILGTTGSMFCVLAGLLYIQDVLHNIAFHSQATLQLMTHYVQDLLLYPAIIGGILLFCAVLFGGGSKLLQKRQNKKWLKTGSSTLKKA</sequence>